<dbReference type="InterPro" id="IPR001356">
    <property type="entry name" value="HD"/>
</dbReference>
<evidence type="ECO:0000256" key="8">
    <source>
        <dbReference type="ARBA" id="ARBA00023242"/>
    </source>
</evidence>
<evidence type="ECO:0000259" key="15">
    <source>
        <dbReference type="PROSITE" id="PS50071"/>
    </source>
</evidence>
<feature type="compositionally biased region" description="Low complexity" evidence="12">
    <location>
        <begin position="429"/>
        <end position="471"/>
    </location>
</feature>
<evidence type="ECO:0000259" key="14">
    <source>
        <dbReference type="PROSITE" id="PS50023"/>
    </source>
</evidence>
<evidence type="ECO:0000256" key="2">
    <source>
        <dbReference type="ARBA" id="ARBA00022723"/>
    </source>
</evidence>
<dbReference type="CDD" id="cd00086">
    <property type="entry name" value="homeodomain"/>
    <property type="match status" value="1"/>
</dbReference>
<evidence type="ECO:0000256" key="7">
    <source>
        <dbReference type="ARBA" id="ARBA00023155"/>
    </source>
</evidence>
<evidence type="ECO:0000256" key="11">
    <source>
        <dbReference type="RuleBase" id="RU000682"/>
    </source>
</evidence>
<name>T1KXH3_TETUR</name>
<dbReference type="InterPro" id="IPR009057">
    <property type="entry name" value="Homeodomain-like_sf"/>
</dbReference>
<dbReference type="InterPro" id="IPR017970">
    <property type="entry name" value="Homeobox_CS"/>
</dbReference>
<evidence type="ECO:0000256" key="5">
    <source>
        <dbReference type="ARBA" id="ARBA00023038"/>
    </source>
</evidence>
<dbReference type="PROSITE" id="PS50023">
    <property type="entry name" value="LIM_DOMAIN_2"/>
    <property type="match status" value="2"/>
</dbReference>
<feature type="DNA-binding region" description="Homeobox" evidence="9">
    <location>
        <begin position="256"/>
        <end position="315"/>
    </location>
</feature>
<dbReference type="SMART" id="SM00389">
    <property type="entry name" value="HOX"/>
    <property type="match status" value="1"/>
</dbReference>
<dbReference type="AlphaFoldDB" id="T1KXH3"/>
<dbReference type="GO" id="GO:0005634">
    <property type="term" value="C:nucleus"/>
    <property type="evidence" value="ECO:0007669"/>
    <property type="project" value="UniProtKB-SubCell"/>
</dbReference>
<dbReference type="GO" id="GO:0000977">
    <property type="term" value="F:RNA polymerase II transcription regulatory region sequence-specific DNA binding"/>
    <property type="evidence" value="ECO:0007669"/>
    <property type="project" value="TreeGrafter"/>
</dbReference>
<dbReference type="Proteomes" id="UP000015104">
    <property type="component" value="Unassembled WGS sequence"/>
</dbReference>
<feature type="compositionally biased region" description="Low complexity" evidence="12">
    <location>
        <begin position="224"/>
        <end position="253"/>
    </location>
</feature>
<feature type="domain" description="LIM zinc-binding" evidence="14">
    <location>
        <begin position="132"/>
        <end position="195"/>
    </location>
</feature>
<dbReference type="SMART" id="SM00132">
    <property type="entry name" value="LIM"/>
    <property type="match status" value="2"/>
</dbReference>
<dbReference type="HOGENOM" id="CLU_479257_0_0_1"/>
<feature type="region of interest" description="Disordered" evidence="12">
    <location>
        <begin position="310"/>
        <end position="490"/>
    </location>
</feature>
<dbReference type="PROSITE" id="PS50071">
    <property type="entry name" value="HOMEOBOX_2"/>
    <property type="match status" value="1"/>
</dbReference>
<reference evidence="17" key="1">
    <citation type="submission" date="2011-08" db="EMBL/GenBank/DDBJ databases">
        <authorList>
            <person name="Rombauts S."/>
        </authorList>
    </citation>
    <scope>NUCLEOTIDE SEQUENCE</scope>
    <source>
        <strain evidence="17">London</strain>
    </source>
</reference>
<dbReference type="Pfam" id="PF00046">
    <property type="entry name" value="Homeodomain"/>
    <property type="match status" value="1"/>
</dbReference>
<feature type="region of interest" description="Disordered" evidence="12">
    <location>
        <begin position="201"/>
        <end position="262"/>
    </location>
</feature>
<evidence type="ECO:0000256" key="4">
    <source>
        <dbReference type="ARBA" id="ARBA00022833"/>
    </source>
</evidence>
<feature type="domain" description="Homeobox" evidence="15">
    <location>
        <begin position="254"/>
        <end position="314"/>
    </location>
</feature>
<dbReference type="SUPFAM" id="SSF57716">
    <property type="entry name" value="Glucocorticoid receptor-like (DNA-binding domain)"/>
    <property type="match status" value="2"/>
</dbReference>
<dbReference type="PROSITE" id="PS00027">
    <property type="entry name" value="HOMEOBOX_1"/>
    <property type="match status" value="1"/>
</dbReference>
<dbReference type="SUPFAM" id="SSF46689">
    <property type="entry name" value="Homeodomain-like"/>
    <property type="match status" value="1"/>
</dbReference>
<evidence type="ECO:0000313" key="17">
    <source>
        <dbReference type="Proteomes" id="UP000015104"/>
    </source>
</evidence>
<keyword evidence="13" id="KW-0732">Signal</keyword>
<dbReference type="PROSITE" id="PS00478">
    <property type="entry name" value="LIM_DOMAIN_1"/>
    <property type="match status" value="2"/>
</dbReference>
<keyword evidence="5 10" id="KW-0440">LIM domain</keyword>
<keyword evidence="6 9" id="KW-0238">DNA-binding</keyword>
<dbReference type="PANTHER" id="PTHR24208:SF168">
    <property type="entry name" value="PROTEIN APTEROUS"/>
    <property type="match status" value="1"/>
</dbReference>
<feature type="signal peptide" evidence="13">
    <location>
        <begin position="1"/>
        <end position="17"/>
    </location>
</feature>
<keyword evidence="7 9" id="KW-0371">Homeobox</keyword>
<dbReference type="EnsemblMetazoa" id="tetur26g00170.1">
    <property type="protein sequence ID" value="tetur26g00170.1"/>
    <property type="gene ID" value="tetur26g00170"/>
</dbReference>
<evidence type="ECO:0000256" key="1">
    <source>
        <dbReference type="ARBA" id="ARBA00004123"/>
    </source>
</evidence>
<feature type="compositionally biased region" description="Low complexity" evidence="12">
    <location>
        <begin position="402"/>
        <end position="414"/>
    </location>
</feature>
<dbReference type="EMBL" id="CAEY01000695">
    <property type="status" value="NOT_ANNOTATED_CDS"/>
    <property type="molecule type" value="Genomic_DNA"/>
</dbReference>
<dbReference type="InterPro" id="IPR050453">
    <property type="entry name" value="LIM_Homeobox_TF"/>
</dbReference>
<evidence type="ECO:0000256" key="13">
    <source>
        <dbReference type="SAM" id="SignalP"/>
    </source>
</evidence>
<evidence type="ECO:0000256" key="6">
    <source>
        <dbReference type="ARBA" id="ARBA00023125"/>
    </source>
</evidence>
<dbReference type="GO" id="GO:0030182">
    <property type="term" value="P:neuron differentiation"/>
    <property type="evidence" value="ECO:0007669"/>
    <property type="project" value="TreeGrafter"/>
</dbReference>
<evidence type="ECO:0000256" key="10">
    <source>
        <dbReference type="PROSITE-ProRule" id="PRU00125"/>
    </source>
</evidence>
<dbReference type="GO" id="GO:0000981">
    <property type="term" value="F:DNA-binding transcription factor activity, RNA polymerase II-specific"/>
    <property type="evidence" value="ECO:0007669"/>
    <property type="project" value="InterPro"/>
</dbReference>
<comment type="subcellular location">
    <subcellularLocation>
        <location evidence="1 9 11">Nucleus</location>
    </subcellularLocation>
</comment>
<proteinExistence type="predicted"/>
<evidence type="ECO:0000256" key="12">
    <source>
        <dbReference type="SAM" id="MobiDB-lite"/>
    </source>
</evidence>
<organism evidence="16 17">
    <name type="scientific">Tetranychus urticae</name>
    <name type="common">Two-spotted spider mite</name>
    <dbReference type="NCBI Taxonomy" id="32264"/>
    <lineage>
        <taxon>Eukaryota</taxon>
        <taxon>Metazoa</taxon>
        <taxon>Ecdysozoa</taxon>
        <taxon>Arthropoda</taxon>
        <taxon>Chelicerata</taxon>
        <taxon>Arachnida</taxon>
        <taxon>Acari</taxon>
        <taxon>Acariformes</taxon>
        <taxon>Trombidiformes</taxon>
        <taxon>Prostigmata</taxon>
        <taxon>Eleutherengona</taxon>
        <taxon>Raphignathae</taxon>
        <taxon>Tetranychoidea</taxon>
        <taxon>Tetranychidae</taxon>
        <taxon>Tetranychus</taxon>
    </lineage>
</organism>
<dbReference type="PANTHER" id="PTHR24208">
    <property type="entry name" value="LIM/HOMEOBOX PROTEIN LHX"/>
    <property type="match status" value="1"/>
</dbReference>
<dbReference type="Gene3D" id="1.10.10.60">
    <property type="entry name" value="Homeodomain-like"/>
    <property type="match status" value="1"/>
</dbReference>
<dbReference type="InterPro" id="IPR001781">
    <property type="entry name" value="Znf_LIM"/>
</dbReference>
<keyword evidence="3" id="KW-0677">Repeat</keyword>
<feature type="compositionally biased region" description="Polar residues" evidence="12">
    <location>
        <begin position="321"/>
        <end position="346"/>
    </location>
</feature>
<accession>T1KXH3</accession>
<feature type="domain" description="LIM zinc-binding" evidence="14">
    <location>
        <begin position="71"/>
        <end position="130"/>
    </location>
</feature>
<dbReference type="STRING" id="32264.T1KXH3"/>
<keyword evidence="4 10" id="KW-0862">Zinc</keyword>
<sequence length="569" mass="61311">MRLRPTFVAALLGGVETADVSSVIMKGSPKSEASLEQSIDLEYGENESSLDQQQPSSSSSTTVASTSTSAVYCGGCGHTIVDRYYLVFDDKHWHSWCLTCAECGCNLEKRCFVRNGLTYCKHDYHRLFVSFRSCSKCCQIIKPNQLVMKVNSQNFYHLDCFTCSQCFSVLHKNDYYVLIDGKIYCSDHYSSLVKKSTSSLSSNRESSLSCNTREPSSLPSNTREPSLSSNNREPSSLSSASPASSSSNNGNSKSKSKRVRTSFKHAQLKTMKSYFSVNQNPDAKDLKGLSTKTGLSKRVLQVWFQNARAKWRKNNPKHGDCSSTSGNSKQSKGNTSNCSTLGTGCDTNSQQSQSQLNSLNGLTSSIAPASPSTGIGSPGGSSHSRPFSTPSPSSGLTIHEPSSLLLTNSNGSSLDQFPPLTGPSPTPESPNQSLQQQQQSSSSSSEPLGLSLPPTGVGPTSVSSCSSPSISHHQHVQQHSLGPSQSPLSIPIESHLTGVVTPHQPPSLLTSSGLALHPTTSHHSALHTPLSLPIDHHSIHLHRHPEGSSMYSPFEETLLPHSTSFQPLY</sequence>
<protein>
    <submittedName>
        <fullName evidence="16">Uncharacterized protein</fullName>
    </submittedName>
</protein>
<feature type="compositionally biased region" description="Low complexity" evidence="12">
    <location>
        <begin position="347"/>
        <end position="388"/>
    </location>
</feature>
<dbReference type="Pfam" id="PF00412">
    <property type="entry name" value="LIM"/>
    <property type="match status" value="2"/>
</dbReference>
<dbReference type="eggNOG" id="KOG0490">
    <property type="taxonomic scope" value="Eukaryota"/>
</dbReference>
<reference evidence="16" key="2">
    <citation type="submission" date="2015-06" db="UniProtKB">
        <authorList>
            <consortium name="EnsemblMetazoa"/>
        </authorList>
    </citation>
    <scope>IDENTIFICATION</scope>
</reference>
<keyword evidence="17" id="KW-1185">Reference proteome</keyword>
<evidence type="ECO:0000256" key="3">
    <source>
        <dbReference type="ARBA" id="ARBA00022737"/>
    </source>
</evidence>
<dbReference type="FunFam" id="1.10.10.60:FF:000027">
    <property type="entry name" value="LIM/homeobox protein Lhx9"/>
    <property type="match status" value="1"/>
</dbReference>
<evidence type="ECO:0000313" key="16">
    <source>
        <dbReference type="EnsemblMetazoa" id="tetur26g00170.1"/>
    </source>
</evidence>
<keyword evidence="2 10" id="KW-0479">Metal-binding</keyword>
<evidence type="ECO:0000256" key="9">
    <source>
        <dbReference type="PROSITE-ProRule" id="PRU00108"/>
    </source>
</evidence>
<dbReference type="Gene3D" id="2.10.110.10">
    <property type="entry name" value="Cysteine Rich Protein"/>
    <property type="match status" value="2"/>
</dbReference>
<dbReference type="GO" id="GO:0046872">
    <property type="term" value="F:metal ion binding"/>
    <property type="evidence" value="ECO:0007669"/>
    <property type="project" value="UniProtKB-KW"/>
</dbReference>
<keyword evidence="8 9" id="KW-0539">Nucleus</keyword>
<feature type="compositionally biased region" description="Polar residues" evidence="12">
    <location>
        <begin position="210"/>
        <end position="223"/>
    </location>
</feature>
<feature type="chain" id="PRO_5004581924" evidence="13">
    <location>
        <begin position="18"/>
        <end position="569"/>
    </location>
</feature>